<keyword evidence="4" id="KW-1185">Reference proteome</keyword>
<reference evidence="3 4" key="1">
    <citation type="submission" date="2012-09" db="EMBL/GenBank/DDBJ databases">
        <title>The Genome Sequence of Sphingobium yanoikuyae ATCC 51230.</title>
        <authorList>
            <consortium name="The Broad Institute Genome Sequencing Platform"/>
            <person name="Earl A."/>
            <person name="Ward D."/>
            <person name="Feldgarden M."/>
            <person name="Gevers D."/>
            <person name="Huys G."/>
            <person name="Walker B."/>
            <person name="Young S.K."/>
            <person name="Zeng Q."/>
            <person name="Gargeya S."/>
            <person name="Fitzgerald M."/>
            <person name="Haas B."/>
            <person name="Abouelleil A."/>
            <person name="Alvarado L."/>
            <person name="Arachchi H.M."/>
            <person name="Berlin A.M."/>
            <person name="Chapman S.B."/>
            <person name="Goldberg J."/>
            <person name="Griggs A."/>
            <person name="Gujja S."/>
            <person name="Hansen M."/>
            <person name="Howarth C."/>
            <person name="Imamovic A."/>
            <person name="Larimer J."/>
            <person name="McCowen C."/>
            <person name="Montmayeur A."/>
            <person name="Murphy C."/>
            <person name="Neiman D."/>
            <person name="Pearson M."/>
            <person name="Priest M."/>
            <person name="Roberts A."/>
            <person name="Saif S."/>
            <person name="Shea T."/>
            <person name="Sisk P."/>
            <person name="Sykes S."/>
            <person name="Wortman J."/>
            <person name="Nusbaum C."/>
            <person name="Birren B."/>
        </authorList>
    </citation>
    <scope>NUCLEOTIDE SEQUENCE [LARGE SCALE GENOMIC DNA]</scope>
    <source>
        <strain evidence="3 4">ATCC 51230</strain>
    </source>
</reference>
<organism evidence="3 4">
    <name type="scientific">Sphingobium yanoikuyae ATCC 51230</name>
    <dbReference type="NCBI Taxonomy" id="883163"/>
    <lineage>
        <taxon>Bacteria</taxon>
        <taxon>Pseudomonadati</taxon>
        <taxon>Pseudomonadota</taxon>
        <taxon>Alphaproteobacteria</taxon>
        <taxon>Sphingomonadales</taxon>
        <taxon>Sphingomonadaceae</taxon>
        <taxon>Sphingobium</taxon>
    </lineage>
</organism>
<name>K9DFI8_SPHYA</name>
<dbReference type="Gene3D" id="3.30.10.10">
    <property type="entry name" value="Trypsin Inhibitor V, subunit A"/>
    <property type="match status" value="1"/>
</dbReference>
<proteinExistence type="predicted"/>
<evidence type="ECO:0000313" key="3">
    <source>
        <dbReference type="EMBL" id="EKU76265.1"/>
    </source>
</evidence>
<evidence type="ECO:0000256" key="2">
    <source>
        <dbReference type="SAM" id="SignalP"/>
    </source>
</evidence>
<dbReference type="EMBL" id="AGZU01000007">
    <property type="protein sequence ID" value="EKU76265.1"/>
    <property type="molecule type" value="Genomic_DNA"/>
</dbReference>
<dbReference type="RefSeq" id="WP_004208686.1">
    <property type="nucleotide sequence ID" value="NZ_JH992904.1"/>
</dbReference>
<dbReference type="HOGENOM" id="CLU_123717_0_1_5"/>
<evidence type="ECO:0008006" key="5">
    <source>
        <dbReference type="Google" id="ProtNLM"/>
    </source>
</evidence>
<dbReference type="AlphaFoldDB" id="K9DFI8"/>
<dbReference type="Proteomes" id="UP000009887">
    <property type="component" value="Unassembled WGS sequence"/>
</dbReference>
<feature type="chain" id="PRO_5003926047" description="Peptidase inhibitor I78 family protein" evidence="2">
    <location>
        <begin position="22"/>
        <end position="105"/>
    </location>
</feature>
<accession>K9DFI8</accession>
<evidence type="ECO:0000256" key="1">
    <source>
        <dbReference type="SAM" id="MobiDB-lite"/>
    </source>
</evidence>
<protein>
    <recommendedName>
        <fullName evidence="5">Peptidase inhibitor I78 family protein</fullName>
    </recommendedName>
</protein>
<sequence>MRMAMPMPMMATMFLPLAACAATGSEGPDSASPPAMAQGPCRNDGLDRFTGQRATADLGAELLKASGAKTLRWGGPNMAMTMDFRPDRLTVSYDDQMVVISASCG</sequence>
<dbReference type="PATRIC" id="fig|883163.3.peg.1661"/>
<keyword evidence="2" id="KW-0732">Signal</keyword>
<evidence type="ECO:0000313" key="4">
    <source>
        <dbReference type="Proteomes" id="UP000009887"/>
    </source>
</evidence>
<comment type="caution">
    <text evidence="3">The sequence shown here is derived from an EMBL/GenBank/DDBJ whole genome shotgun (WGS) entry which is preliminary data.</text>
</comment>
<dbReference type="InterPro" id="IPR021719">
    <property type="entry name" value="Prot_inh_I78"/>
</dbReference>
<gene>
    <name evidence="3" type="ORF">HMPREF9718_01617</name>
</gene>
<feature type="region of interest" description="Disordered" evidence="1">
    <location>
        <begin position="23"/>
        <end position="46"/>
    </location>
</feature>
<dbReference type="Pfam" id="PF11720">
    <property type="entry name" value="Inhibitor_I78"/>
    <property type="match status" value="1"/>
</dbReference>
<feature type="signal peptide" evidence="2">
    <location>
        <begin position="1"/>
        <end position="21"/>
    </location>
</feature>